<sequence>MNPKNKGETNMKLGLSVYPEQETLEQIEAYLTLGAKYGFDTIFTSIFSVDGTRKEIVDYFKKLTDIAHGLGYVVDGDVNTWFFEKIGASYDDLSVFNEMGIDILRMDGPYGDERDAALINNPFGIRIEYNTSMIRVVDNALAHGAEKERISTCHNFYPQRYTAPSYEQIKGMNAHFHKLGIPVAMFLNSQVEGTHGPWPVSDGLPTIEEHRDMPVSAQLKHMLAMKTIDLALFGNAFASEQELEAVARVLDKATVSLKEVDPKMARALRSMYAMHGKTVPKEQLVRIPFLIHEEEGLSEAEKERLYFGFHADLGDCLNYMLRSRLSRMACGKEEIKPRVCDKPMFERGDVVIVNDHLRHYAGEVQIVLKPMKNDGQRNLLGYVDASEEEIFDLIEALDFFTFVKAE</sequence>
<protein>
    <submittedName>
        <fullName evidence="1">DUF871 domain-containing protein</fullName>
    </submittedName>
</protein>
<reference evidence="1" key="1">
    <citation type="submission" date="2019-04" db="EMBL/GenBank/DDBJ databases">
        <title>Microbes associate with the intestines of laboratory mice.</title>
        <authorList>
            <person name="Navarre W."/>
            <person name="Wong E."/>
            <person name="Huang K."/>
            <person name="Tropini C."/>
            <person name="Ng K."/>
            <person name="Yu B."/>
        </authorList>
    </citation>
    <scope>NUCLEOTIDE SEQUENCE</scope>
    <source>
        <strain evidence="1">NM09_H32</strain>
    </source>
</reference>
<organism evidence="1 2">
    <name type="scientific">Dubosiella muris</name>
    <dbReference type="NCBI Taxonomy" id="3038133"/>
    <lineage>
        <taxon>Bacteria</taxon>
        <taxon>Bacillati</taxon>
        <taxon>Bacillota</taxon>
        <taxon>Erysipelotrichia</taxon>
        <taxon>Erysipelotrichales</taxon>
        <taxon>Erysipelotrichaceae</taxon>
        <taxon>Dubosiella</taxon>
    </lineage>
</organism>
<name>A0AC61R7C6_9FIRM</name>
<evidence type="ECO:0000313" key="1">
    <source>
        <dbReference type="EMBL" id="TGY65775.1"/>
    </source>
</evidence>
<dbReference type="EMBL" id="SRYG01000013">
    <property type="protein sequence ID" value="TGY65775.1"/>
    <property type="molecule type" value="Genomic_DNA"/>
</dbReference>
<accession>A0AC61R7C6</accession>
<proteinExistence type="predicted"/>
<evidence type="ECO:0000313" key="2">
    <source>
        <dbReference type="Proteomes" id="UP000308836"/>
    </source>
</evidence>
<comment type="caution">
    <text evidence="1">The sequence shown here is derived from an EMBL/GenBank/DDBJ whole genome shotgun (WGS) entry which is preliminary data.</text>
</comment>
<keyword evidence="2" id="KW-1185">Reference proteome</keyword>
<dbReference type="Proteomes" id="UP000308836">
    <property type="component" value="Unassembled WGS sequence"/>
</dbReference>
<gene>
    <name evidence="1" type="ORF">E5336_07275</name>
</gene>